<sequence>MPQVVKRISPEIETLSTIEGLKLIKQKVFPDERGFFSESYNAREWKEALGFDERFLQDNHSYSKFGVIRGLHAQKGMGKLVSVLVGSIFDVAIDARLGSPTFGKWHGIVLDAKEKTSFWIPDVCIFRKTVKYSVVFLFYSLFKCISEEGAHVVYKCTSEYDQEKEFGVDPFDEQIGIVWPVVDKSKWMVSERDRKHPSLSTLNGVDK</sequence>
<dbReference type="EMBL" id="CAVMJV010000007">
    <property type="protein sequence ID" value="CAK5033382.1"/>
    <property type="molecule type" value="Genomic_DNA"/>
</dbReference>
<gene>
    <name evidence="1" type="ORF">MENTE1834_LOCUS8103</name>
</gene>
<proteinExistence type="predicted"/>
<accession>A0ACB0Y5T1</accession>
<protein>
    <submittedName>
        <fullName evidence="1">Uncharacterized protein</fullName>
    </submittedName>
</protein>
<reference evidence="1" key="1">
    <citation type="submission" date="2023-11" db="EMBL/GenBank/DDBJ databases">
        <authorList>
            <person name="Poullet M."/>
        </authorList>
    </citation>
    <scope>NUCLEOTIDE SEQUENCE</scope>
    <source>
        <strain evidence="1">E1834</strain>
    </source>
</reference>
<dbReference type="Proteomes" id="UP001497535">
    <property type="component" value="Unassembled WGS sequence"/>
</dbReference>
<keyword evidence="2" id="KW-1185">Reference proteome</keyword>
<organism evidence="1 2">
    <name type="scientific">Meloidogyne enterolobii</name>
    <name type="common">Root-knot nematode worm</name>
    <name type="synonym">Meloidogyne mayaguensis</name>
    <dbReference type="NCBI Taxonomy" id="390850"/>
    <lineage>
        <taxon>Eukaryota</taxon>
        <taxon>Metazoa</taxon>
        <taxon>Ecdysozoa</taxon>
        <taxon>Nematoda</taxon>
        <taxon>Chromadorea</taxon>
        <taxon>Rhabditida</taxon>
        <taxon>Tylenchina</taxon>
        <taxon>Tylenchomorpha</taxon>
        <taxon>Tylenchoidea</taxon>
        <taxon>Meloidogynidae</taxon>
        <taxon>Meloidogyninae</taxon>
        <taxon>Meloidogyne</taxon>
    </lineage>
</organism>
<evidence type="ECO:0000313" key="1">
    <source>
        <dbReference type="EMBL" id="CAK5033382.1"/>
    </source>
</evidence>
<comment type="caution">
    <text evidence="1">The sequence shown here is derived from an EMBL/GenBank/DDBJ whole genome shotgun (WGS) entry which is preliminary data.</text>
</comment>
<name>A0ACB0Y5T1_MELEN</name>
<evidence type="ECO:0000313" key="2">
    <source>
        <dbReference type="Proteomes" id="UP001497535"/>
    </source>
</evidence>